<evidence type="ECO:0000256" key="1">
    <source>
        <dbReference type="ARBA" id="ARBA00022448"/>
    </source>
</evidence>
<evidence type="ECO:0000259" key="4">
    <source>
        <dbReference type="PROSITE" id="PS50893"/>
    </source>
</evidence>
<dbReference type="InterPro" id="IPR003439">
    <property type="entry name" value="ABC_transporter-like_ATP-bd"/>
</dbReference>
<keyword evidence="6" id="KW-1185">Reference proteome</keyword>
<comment type="caution">
    <text evidence="5">The sequence shown here is derived from an EMBL/GenBank/DDBJ whole genome shotgun (WGS) entry which is preliminary data.</text>
</comment>
<dbReference type="PANTHER" id="PTHR24220:SF614">
    <property type="entry name" value="ABC TRANSPORTER ATP-BINDING PROTEIN SSO1893-RELATED"/>
    <property type="match status" value="1"/>
</dbReference>
<gene>
    <name evidence="5" type="ORF">H7U36_00775</name>
</gene>
<dbReference type="InterPro" id="IPR015854">
    <property type="entry name" value="ABC_transpr_LolD-like"/>
</dbReference>
<dbReference type="PANTHER" id="PTHR24220">
    <property type="entry name" value="IMPORT ATP-BINDING PROTEIN"/>
    <property type="match status" value="1"/>
</dbReference>
<feature type="domain" description="ABC transporter" evidence="4">
    <location>
        <begin position="7"/>
        <end position="233"/>
    </location>
</feature>
<name>A0ABS2E4V2_9FIRM</name>
<dbReference type="EMBL" id="JACLYY010000001">
    <property type="protein sequence ID" value="MBM6736644.1"/>
    <property type="molecule type" value="Genomic_DNA"/>
</dbReference>
<dbReference type="Proteomes" id="UP000716906">
    <property type="component" value="Unassembled WGS sequence"/>
</dbReference>
<dbReference type="InterPro" id="IPR003593">
    <property type="entry name" value="AAA+_ATPase"/>
</dbReference>
<dbReference type="GO" id="GO:0005524">
    <property type="term" value="F:ATP binding"/>
    <property type="evidence" value="ECO:0007669"/>
    <property type="project" value="UniProtKB-KW"/>
</dbReference>
<protein>
    <submittedName>
        <fullName evidence="5">ABC transporter ATP-binding protein</fullName>
    </submittedName>
</protein>
<dbReference type="Pfam" id="PF00005">
    <property type="entry name" value="ABC_tran"/>
    <property type="match status" value="1"/>
</dbReference>
<dbReference type="RefSeq" id="WP_205155599.1">
    <property type="nucleotide sequence ID" value="NZ_JACLYY010000001.1"/>
</dbReference>
<evidence type="ECO:0000256" key="3">
    <source>
        <dbReference type="ARBA" id="ARBA00022840"/>
    </source>
</evidence>
<keyword evidence="2" id="KW-0547">Nucleotide-binding</keyword>
<evidence type="ECO:0000313" key="5">
    <source>
        <dbReference type="EMBL" id="MBM6736644.1"/>
    </source>
</evidence>
<organism evidence="5 6">
    <name type="scientific">Faecalicatena fissicatena</name>
    <dbReference type="NCBI Taxonomy" id="290055"/>
    <lineage>
        <taxon>Bacteria</taxon>
        <taxon>Bacillati</taxon>
        <taxon>Bacillota</taxon>
        <taxon>Clostridia</taxon>
        <taxon>Lachnospirales</taxon>
        <taxon>Lachnospiraceae</taxon>
        <taxon>Faecalicatena</taxon>
    </lineage>
</organism>
<proteinExistence type="predicted"/>
<evidence type="ECO:0000256" key="2">
    <source>
        <dbReference type="ARBA" id="ARBA00022741"/>
    </source>
</evidence>
<keyword evidence="3 5" id="KW-0067">ATP-binding</keyword>
<dbReference type="InterPro" id="IPR027417">
    <property type="entry name" value="P-loop_NTPase"/>
</dbReference>
<evidence type="ECO:0000313" key="6">
    <source>
        <dbReference type="Proteomes" id="UP000716906"/>
    </source>
</evidence>
<dbReference type="SUPFAM" id="SSF52540">
    <property type="entry name" value="P-loop containing nucleoside triphosphate hydrolases"/>
    <property type="match status" value="1"/>
</dbReference>
<dbReference type="InterPro" id="IPR017911">
    <property type="entry name" value="MacB-like_ATP-bd"/>
</dbReference>
<accession>A0ABS2E4V2</accession>
<dbReference type="PROSITE" id="PS50893">
    <property type="entry name" value="ABC_TRANSPORTER_2"/>
    <property type="match status" value="1"/>
</dbReference>
<dbReference type="Gene3D" id="3.40.50.300">
    <property type="entry name" value="P-loop containing nucleotide triphosphate hydrolases"/>
    <property type="match status" value="1"/>
</dbReference>
<keyword evidence="1" id="KW-0813">Transport</keyword>
<dbReference type="SMART" id="SM00382">
    <property type="entry name" value="AAA"/>
    <property type="match status" value="1"/>
</dbReference>
<reference evidence="5 6" key="1">
    <citation type="journal article" date="2021" name="Sci. Rep.">
        <title>The distribution of antibiotic resistance genes in chicken gut microbiota commensals.</title>
        <authorList>
            <person name="Juricova H."/>
            <person name="Matiasovicova J."/>
            <person name="Kubasova T."/>
            <person name="Cejkova D."/>
            <person name="Rychlik I."/>
        </authorList>
    </citation>
    <scope>NUCLEOTIDE SEQUENCE [LARGE SCALE GENOMIC DNA]</scope>
    <source>
        <strain evidence="5 6">An773</strain>
    </source>
</reference>
<dbReference type="CDD" id="cd03255">
    <property type="entry name" value="ABC_MJ0796_LolCDE_FtsE"/>
    <property type="match status" value="1"/>
</dbReference>
<sequence length="233" mass="26020">MDKSWSIEAEQIRKTYGSGNTAVCALRETSLRIKRGQFAAILGPSGCGKSTLLHVLGGIDEPDSGRVWVDGRELYRMKKGERSIFRRRQIGMVYQSIYLLPSLNVEENIALPLLLDGKPLSAQRLQELLAVTGLTKKREALPCHLSGGQQQRTAIARAAAPSPAVILADEPTGNLDSRNRDAIMGLFRRLNTRQHTTIIMVTHDEALAKQCDRVLYMEDGRILRDTLLRKEEK</sequence>